<feature type="compositionally biased region" description="Polar residues" evidence="1">
    <location>
        <begin position="248"/>
        <end position="257"/>
    </location>
</feature>
<feature type="chain" id="PRO_5005201859" description="Mid2 domain-containing protein" evidence="3">
    <location>
        <begin position="33"/>
        <end position="525"/>
    </location>
</feature>
<feature type="region of interest" description="Disordered" evidence="1">
    <location>
        <begin position="213"/>
        <end position="278"/>
    </location>
</feature>
<feature type="compositionally biased region" description="Polar residues" evidence="1">
    <location>
        <begin position="500"/>
        <end position="513"/>
    </location>
</feature>
<dbReference type="AlphaFoldDB" id="A0A0H2RMR9"/>
<evidence type="ECO:0000313" key="4">
    <source>
        <dbReference type="EMBL" id="KLO10748.1"/>
    </source>
</evidence>
<dbReference type="OrthoDB" id="3362711at2759"/>
<feature type="transmembrane region" description="Helical" evidence="2">
    <location>
        <begin position="295"/>
        <end position="318"/>
    </location>
</feature>
<dbReference type="STRING" id="27342.A0A0H2RMR9"/>
<evidence type="ECO:0000256" key="3">
    <source>
        <dbReference type="SAM" id="SignalP"/>
    </source>
</evidence>
<dbReference type="InParanoid" id="A0A0H2RMR9"/>
<evidence type="ECO:0000256" key="2">
    <source>
        <dbReference type="SAM" id="Phobius"/>
    </source>
</evidence>
<dbReference type="EMBL" id="KQ086018">
    <property type="protein sequence ID" value="KLO10748.1"/>
    <property type="molecule type" value="Genomic_DNA"/>
</dbReference>
<keyword evidence="2" id="KW-0472">Membrane</keyword>
<feature type="compositionally biased region" description="Low complexity" evidence="1">
    <location>
        <begin position="265"/>
        <end position="278"/>
    </location>
</feature>
<gene>
    <name evidence="4" type="ORF">SCHPADRAFT_504622</name>
</gene>
<evidence type="ECO:0000256" key="1">
    <source>
        <dbReference type="SAM" id="MobiDB-lite"/>
    </source>
</evidence>
<keyword evidence="3" id="KW-0732">Signal</keyword>
<feature type="signal peptide" evidence="3">
    <location>
        <begin position="1"/>
        <end position="32"/>
    </location>
</feature>
<evidence type="ECO:0000313" key="5">
    <source>
        <dbReference type="Proteomes" id="UP000053477"/>
    </source>
</evidence>
<keyword evidence="2" id="KW-0812">Transmembrane</keyword>
<reference evidence="4 5" key="1">
    <citation type="submission" date="2015-04" db="EMBL/GenBank/DDBJ databases">
        <title>Complete genome sequence of Schizopora paradoxa KUC8140, a cosmopolitan wood degrader in East Asia.</title>
        <authorList>
            <consortium name="DOE Joint Genome Institute"/>
            <person name="Min B."/>
            <person name="Park H."/>
            <person name="Jang Y."/>
            <person name="Kim J.-J."/>
            <person name="Kim K.H."/>
            <person name="Pangilinan J."/>
            <person name="Lipzen A."/>
            <person name="Riley R."/>
            <person name="Grigoriev I.V."/>
            <person name="Spatafora J.W."/>
            <person name="Choi I.-G."/>
        </authorList>
    </citation>
    <scope>NUCLEOTIDE SEQUENCE [LARGE SCALE GENOMIC DNA]</scope>
    <source>
        <strain evidence="4 5">KUC8140</strain>
    </source>
</reference>
<keyword evidence="2" id="KW-1133">Transmembrane helix</keyword>
<proteinExistence type="predicted"/>
<organism evidence="4 5">
    <name type="scientific">Schizopora paradoxa</name>
    <dbReference type="NCBI Taxonomy" id="27342"/>
    <lineage>
        <taxon>Eukaryota</taxon>
        <taxon>Fungi</taxon>
        <taxon>Dikarya</taxon>
        <taxon>Basidiomycota</taxon>
        <taxon>Agaricomycotina</taxon>
        <taxon>Agaricomycetes</taxon>
        <taxon>Hymenochaetales</taxon>
        <taxon>Schizoporaceae</taxon>
        <taxon>Schizopora</taxon>
    </lineage>
</organism>
<feature type="region of interest" description="Disordered" evidence="1">
    <location>
        <begin position="172"/>
        <end position="200"/>
    </location>
</feature>
<feature type="compositionally biased region" description="Low complexity" evidence="1">
    <location>
        <begin position="213"/>
        <end position="247"/>
    </location>
</feature>
<protein>
    <recommendedName>
        <fullName evidence="6">Mid2 domain-containing protein</fullName>
    </recommendedName>
</protein>
<dbReference type="Proteomes" id="UP000053477">
    <property type="component" value="Unassembled WGS sequence"/>
</dbReference>
<feature type="region of interest" description="Disordered" evidence="1">
    <location>
        <begin position="488"/>
        <end position="513"/>
    </location>
</feature>
<keyword evidence="5" id="KW-1185">Reference proteome</keyword>
<accession>A0A0H2RMR9</accession>
<sequence length="525" mass="56060">MISLLDRGRFFWPMWVWMGVLLLGSGSAMVNAQVATCFQGYQYFNNEEGQSPCQVFSNLMTACLSPTAPFPVPELSDSSYSIPSGGANPCACNTVTYSMMSACSVCQNEAQVLPSYTTWSQSCNAAQVNNGNLRFPANIPSGTSIPSWAFNSLDVNNNFVFALAETHTASDSFPVTSSSTTNNRFADPSASSTSMSAHPEQTPQTFINRTISTTSTSPSVQPQLPSQTANGTAITTGSSTTTIPSNPEQTNSTTVAPQPSPNPTVPITSTTQTTGNSHSTTAAATAALGKSHEPLGIVLGVVGALFVLVLVLIGYMMLRRRARRRAASAEMVEVPRDNNPFNRSIESFTSMSPLRNNFVGNDGDDTRTISTGASGAPLLRRIQAVSTRWSSLLNRQTRAMSRAASLSIAGASRGSLVKTRPTPPEPLPEPDEVYIRRVHEKIDTLHAQHAEIRAAIRPPSGEMRLAAQSHLLGPDFISPIRTSSVVANASATERHRESTYSDGGSSGWETTSVGSATWPSHAFVR</sequence>
<name>A0A0H2RMR9_9AGAM</name>
<evidence type="ECO:0008006" key="6">
    <source>
        <dbReference type="Google" id="ProtNLM"/>
    </source>
</evidence>